<evidence type="ECO:0000256" key="7">
    <source>
        <dbReference type="ARBA" id="ARBA00023136"/>
    </source>
</evidence>
<keyword evidence="7 8" id="KW-0472">Membrane</keyword>
<dbReference type="GO" id="GO:0016020">
    <property type="term" value="C:membrane"/>
    <property type="evidence" value="ECO:0007669"/>
    <property type="project" value="UniProtKB-SubCell"/>
</dbReference>
<feature type="transmembrane region" description="Helical" evidence="8">
    <location>
        <begin position="39"/>
        <end position="60"/>
    </location>
</feature>
<dbReference type="AlphaFoldDB" id="A0A9D4S325"/>
<keyword evidence="4 8" id="KW-0812">Transmembrane</keyword>
<sequence>MRFLLFSALIEFLVVLIFPIKFGNDIQKTDVIRRWDFDWAYGFAWGGVIFSLGGALCHAVPTERRKCWSSDLTEHVDTAVEDSSPG</sequence>
<comment type="subcellular location">
    <subcellularLocation>
        <location evidence="2">Cell junction</location>
    </subcellularLocation>
    <subcellularLocation>
        <location evidence="1">Membrane</location>
        <topology evidence="1">Multi-pass membrane protein</topology>
    </subcellularLocation>
</comment>
<evidence type="ECO:0000256" key="8">
    <source>
        <dbReference type="SAM" id="Phobius"/>
    </source>
</evidence>
<organism evidence="9 10">
    <name type="scientific">Dreissena polymorpha</name>
    <name type="common">Zebra mussel</name>
    <name type="synonym">Mytilus polymorpha</name>
    <dbReference type="NCBI Taxonomy" id="45954"/>
    <lineage>
        <taxon>Eukaryota</taxon>
        <taxon>Metazoa</taxon>
        <taxon>Spiralia</taxon>
        <taxon>Lophotrochozoa</taxon>
        <taxon>Mollusca</taxon>
        <taxon>Bivalvia</taxon>
        <taxon>Autobranchia</taxon>
        <taxon>Heteroconchia</taxon>
        <taxon>Euheterodonta</taxon>
        <taxon>Imparidentia</taxon>
        <taxon>Neoheterodontei</taxon>
        <taxon>Myida</taxon>
        <taxon>Dreissenoidea</taxon>
        <taxon>Dreissenidae</taxon>
        <taxon>Dreissena</taxon>
    </lineage>
</organism>
<name>A0A9D4S325_DREPO</name>
<comment type="caution">
    <text evidence="9">The sequence shown here is derived from an EMBL/GenBank/DDBJ whole genome shotgun (WGS) entry which is preliminary data.</text>
</comment>
<evidence type="ECO:0000256" key="6">
    <source>
        <dbReference type="ARBA" id="ARBA00022989"/>
    </source>
</evidence>
<comment type="similarity">
    <text evidence="3">Belongs to the TMEM47 family.</text>
</comment>
<dbReference type="Proteomes" id="UP000828390">
    <property type="component" value="Unassembled WGS sequence"/>
</dbReference>
<evidence type="ECO:0000256" key="5">
    <source>
        <dbReference type="ARBA" id="ARBA00022949"/>
    </source>
</evidence>
<dbReference type="GO" id="GO:0098609">
    <property type="term" value="P:cell-cell adhesion"/>
    <property type="evidence" value="ECO:0007669"/>
    <property type="project" value="TreeGrafter"/>
</dbReference>
<dbReference type="InterPro" id="IPR015664">
    <property type="entry name" value="P53_induced"/>
</dbReference>
<dbReference type="PANTHER" id="PTHR14399">
    <property type="entry name" value="P53-INDUCED PROTEIN RELATED"/>
    <property type="match status" value="1"/>
</dbReference>
<keyword evidence="10" id="KW-1185">Reference proteome</keyword>
<dbReference type="EMBL" id="JAIWYP010000001">
    <property type="protein sequence ID" value="KAH3890714.1"/>
    <property type="molecule type" value="Genomic_DNA"/>
</dbReference>
<evidence type="ECO:0000313" key="9">
    <source>
        <dbReference type="EMBL" id="KAH3890714.1"/>
    </source>
</evidence>
<evidence type="ECO:0000256" key="1">
    <source>
        <dbReference type="ARBA" id="ARBA00004141"/>
    </source>
</evidence>
<gene>
    <name evidence="9" type="ORF">DPMN_014801</name>
</gene>
<protein>
    <submittedName>
        <fullName evidence="9">Uncharacterized protein</fullName>
    </submittedName>
</protein>
<reference evidence="9" key="1">
    <citation type="journal article" date="2019" name="bioRxiv">
        <title>The Genome of the Zebra Mussel, Dreissena polymorpha: A Resource for Invasive Species Research.</title>
        <authorList>
            <person name="McCartney M.A."/>
            <person name="Auch B."/>
            <person name="Kono T."/>
            <person name="Mallez S."/>
            <person name="Zhang Y."/>
            <person name="Obille A."/>
            <person name="Becker A."/>
            <person name="Abrahante J.E."/>
            <person name="Garbe J."/>
            <person name="Badalamenti J.P."/>
            <person name="Herman A."/>
            <person name="Mangelson H."/>
            <person name="Liachko I."/>
            <person name="Sullivan S."/>
            <person name="Sone E.D."/>
            <person name="Koren S."/>
            <person name="Silverstein K.A.T."/>
            <person name="Beckman K.B."/>
            <person name="Gohl D.M."/>
        </authorList>
    </citation>
    <scope>NUCLEOTIDE SEQUENCE</scope>
    <source>
        <strain evidence="9">Duluth1</strain>
        <tissue evidence="9">Whole animal</tissue>
    </source>
</reference>
<dbReference type="GO" id="GO:0005911">
    <property type="term" value="C:cell-cell junction"/>
    <property type="evidence" value="ECO:0007669"/>
    <property type="project" value="TreeGrafter"/>
</dbReference>
<evidence type="ECO:0000256" key="4">
    <source>
        <dbReference type="ARBA" id="ARBA00022692"/>
    </source>
</evidence>
<accession>A0A9D4S325</accession>
<reference evidence="9" key="2">
    <citation type="submission" date="2020-11" db="EMBL/GenBank/DDBJ databases">
        <authorList>
            <person name="McCartney M.A."/>
            <person name="Auch B."/>
            <person name="Kono T."/>
            <person name="Mallez S."/>
            <person name="Becker A."/>
            <person name="Gohl D.M."/>
            <person name="Silverstein K.A.T."/>
            <person name="Koren S."/>
            <person name="Bechman K.B."/>
            <person name="Herman A."/>
            <person name="Abrahante J.E."/>
            <person name="Garbe J."/>
        </authorList>
    </citation>
    <scope>NUCLEOTIDE SEQUENCE</scope>
    <source>
        <strain evidence="9">Duluth1</strain>
        <tissue evidence="9">Whole animal</tissue>
    </source>
</reference>
<keyword evidence="5" id="KW-0965">Cell junction</keyword>
<evidence type="ECO:0000256" key="3">
    <source>
        <dbReference type="ARBA" id="ARBA00008691"/>
    </source>
</evidence>
<proteinExistence type="inferred from homology"/>
<evidence type="ECO:0000313" key="10">
    <source>
        <dbReference type="Proteomes" id="UP000828390"/>
    </source>
</evidence>
<keyword evidence="6 8" id="KW-1133">Transmembrane helix</keyword>
<dbReference type="PANTHER" id="PTHR14399:SF5">
    <property type="entry name" value="CELL JUNCTION PROTEIN VAB-9"/>
    <property type="match status" value="1"/>
</dbReference>
<evidence type="ECO:0000256" key="2">
    <source>
        <dbReference type="ARBA" id="ARBA00004282"/>
    </source>
</evidence>